<dbReference type="PANTHER" id="PTHR36798">
    <property type="entry name" value="50S RIBOSOMAL PROTEIN 6, CHLOROPLASTIC"/>
    <property type="match status" value="1"/>
</dbReference>
<feature type="region of interest" description="Disordered" evidence="1">
    <location>
        <begin position="39"/>
        <end position="122"/>
    </location>
</feature>
<dbReference type="EMBL" id="GDJX01026910">
    <property type="protein sequence ID" value="JAT41026.1"/>
    <property type="molecule type" value="Transcribed_RNA"/>
</dbReference>
<dbReference type="GO" id="GO:0006412">
    <property type="term" value="P:translation"/>
    <property type="evidence" value="ECO:0007669"/>
    <property type="project" value="InterPro"/>
</dbReference>
<gene>
    <name evidence="2" type="primary">PSRP6</name>
    <name evidence="2" type="ORF">g.92095</name>
</gene>
<keyword evidence="2" id="KW-0687">Ribonucleoprotein</keyword>
<organism evidence="2">
    <name type="scientific">Anthurium amnicola</name>
    <dbReference type="NCBI Taxonomy" id="1678845"/>
    <lineage>
        <taxon>Eukaryota</taxon>
        <taxon>Viridiplantae</taxon>
        <taxon>Streptophyta</taxon>
        <taxon>Embryophyta</taxon>
        <taxon>Tracheophyta</taxon>
        <taxon>Spermatophyta</taxon>
        <taxon>Magnoliopsida</taxon>
        <taxon>Liliopsida</taxon>
        <taxon>Araceae</taxon>
        <taxon>Pothoideae</taxon>
        <taxon>Potheae</taxon>
        <taxon>Anthurium</taxon>
    </lineage>
</organism>
<dbReference type="Pfam" id="PF17257">
    <property type="entry name" value="DUF5323"/>
    <property type="match status" value="1"/>
</dbReference>
<reference evidence="2" key="1">
    <citation type="submission" date="2015-07" db="EMBL/GenBank/DDBJ databases">
        <title>Transcriptome Assembly of Anthurium amnicola.</title>
        <authorList>
            <person name="Suzuki J."/>
        </authorList>
    </citation>
    <scope>NUCLEOTIDE SEQUENCE</scope>
</reference>
<feature type="compositionally biased region" description="Polar residues" evidence="1">
    <location>
        <begin position="103"/>
        <end position="115"/>
    </location>
</feature>
<dbReference type="GO" id="GO:0005840">
    <property type="term" value="C:ribosome"/>
    <property type="evidence" value="ECO:0007669"/>
    <property type="project" value="UniProtKB-KW"/>
</dbReference>
<dbReference type="AlphaFoldDB" id="A0A1D1XF73"/>
<sequence length="122" mass="12744">MSISGMLVVGVPPSVSPLRAVAPPFSLWVGGGGVGRGRELSPGGGVAGTGMMPSVVQCSSRPKKKATSHHMKTRPKKTQPWDVRRKGPTAYPPLPPLPPDWTLASSQQEEQQGVVTSPPPTS</sequence>
<name>A0A1D1XF73_9ARAE</name>
<dbReference type="GO" id="GO:0003735">
    <property type="term" value="F:structural constituent of ribosome"/>
    <property type="evidence" value="ECO:0007669"/>
    <property type="project" value="InterPro"/>
</dbReference>
<dbReference type="InterPro" id="IPR020526">
    <property type="entry name" value="Ribosomal_cL38"/>
</dbReference>
<feature type="compositionally biased region" description="Basic residues" evidence="1">
    <location>
        <begin position="61"/>
        <end position="77"/>
    </location>
</feature>
<keyword evidence="2" id="KW-0689">Ribosomal protein</keyword>
<dbReference type="PANTHER" id="PTHR36798:SF2">
    <property type="entry name" value="LARGE RIBOSOMAL SUBUNIT PROTEIN CL38"/>
    <property type="match status" value="1"/>
</dbReference>
<feature type="compositionally biased region" description="Pro residues" evidence="1">
    <location>
        <begin position="90"/>
        <end position="99"/>
    </location>
</feature>
<evidence type="ECO:0000256" key="1">
    <source>
        <dbReference type="SAM" id="MobiDB-lite"/>
    </source>
</evidence>
<protein>
    <submittedName>
        <fullName evidence="2">50S ribosomal protein 6, chloroplastic</fullName>
    </submittedName>
</protein>
<dbReference type="GO" id="GO:0019843">
    <property type="term" value="F:rRNA binding"/>
    <property type="evidence" value="ECO:0007669"/>
    <property type="project" value="InterPro"/>
</dbReference>
<proteinExistence type="predicted"/>
<accession>A0A1D1XF73</accession>
<evidence type="ECO:0000313" key="2">
    <source>
        <dbReference type="EMBL" id="JAT41026.1"/>
    </source>
</evidence>
<dbReference type="GO" id="GO:0009507">
    <property type="term" value="C:chloroplast"/>
    <property type="evidence" value="ECO:0007669"/>
    <property type="project" value="InterPro"/>
</dbReference>